<dbReference type="AlphaFoldDB" id="A0A7W5FI52"/>
<organism evidence="1 2">
    <name type="scientific">Actinoplanes campanulatus</name>
    <dbReference type="NCBI Taxonomy" id="113559"/>
    <lineage>
        <taxon>Bacteria</taxon>
        <taxon>Bacillati</taxon>
        <taxon>Actinomycetota</taxon>
        <taxon>Actinomycetes</taxon>
        <taxon>Micromonosporales</taxon>
        <taxon>Micromonosporaceae</taxon>
        <taxon>Actinoplanes</taxon>
    </lineage>
</organism>
<accession>A0A7W5FI52</accession>
<evidence type="ECO:0000313" key="1">
    <source>
        <dbReference type="EMBL" id="MBB3099115.1"/>
    </source>
</evidence>
<comment type="caution">
    <text evidence="1">The sequence shown here is derived from an EMBL/GenBank/DDBJ whole genome shotgun (WGS) entry which is preliminary data.</text>
</comment>
<dbReference type="RefSeq" id="WP_183225190.1">
    <property type="nucleotide sequence ID" value="NZ_BMPW01000020.1"/>
</dbReference>
<dbReference type="Proteomes" id="UP000590749">
    <property type="component" value="Unassembled WGS sequence"/>
</dbReference>
<dbReference type="EMBL" id="JACHXF010000017">
    <property type="protein sequence ID" value="MBB3099115.1"/>
    <property type="molecule type" value="Genomic_DNA"/>
</dbReference>
<name>A0A7W5FI52_9ACTN</name>
<proteinExistence type="predicted"/>
<reference evidence="1 2" key="1">
    <citation type="submission" date="2020-08" db="EMBL/GenBank/DDBJ databases">
        <title>Genomic Encyclopedia of Type Strains, Phase III (KMG-III): the genomes of soil and plant-associated and newly described type strains.</title>
        <authorList>
            <person name="Whitman W."/>
        </authorList>
    </citation>
    <scope>NUCLEOTIDE SEQUENCE [LARGE SCALE GENOMIC DNA]</scope>
    <source>
        <strain evidence="1 2">CECT 3287</strain>
    </source>
</reference>
<sequence length="85" mass="9376">MSKTWGDLKLEAALTVLDEDRPLVWVDDEEAAAARRLSPAIARAERLGRALLVTPASDRGLQPEHLDRIEAFLKEPATDADRNLG</sequence>
<protein>
    <submittedName>
        <fullName evidence="1">Uncharacterized protein</fullName>
    </submittedName>
</protein>
<gene>
    <name evidence="1" type="ORF">FHR83_006821</name>
</gene>
<keyword evidence="2" id="KW-1185">Reference proteome</keyword>
<evidence type="ECO:0000313" key="2">
    <source>
        <dbReference type="Proteomes" id="UP000590749"/>
    </source>
</evidence>